<gene>
    <name evidence="1" type="ORF">BDD41_0857</name>
</gene>
<name>A0A3D9XPL7_PARVE</name>
<evidence type="ECO:0000313" key="1">
    <source>
        <dbReference type="EMBL" id="REF72387.1"/>
    </source>
</evidence>
<dbReference type="EMBL" id="QTUJ01000001">
    <property type="protein sequence ID" value="REF72387.1"/>
    <property type="molecule type" value="Genomic_DNA"/>
</dbReference>
<evidence type="ECO:0008006" key="3">
    <source>
        <dbReference type="Google" id="ProtNLM"/>
    </source>
</evidence>
<evidence type="ECO:0000313" key="2">
    <source>
        <dbReference type="Proteomes" id="UP000256941"/>
    </source>
</evidence>
<dbReference type="RefSeq" id="WP_116220871.1">
    <property type="nucleotide sequence ID" value="NZ_CP038196.1"/>
</dbReference>
<reference evidence="1 2" key="1">
    <citation type="submission" date="2018-08" db="EMBL/GenBank/DDBJ databases">
        <title>Genomic Encyclopedia of Archaeal and Bacterial Type Strains, Phase II (KMG-II): from individual species to whole genera.</title>
        <authorList>
            <person name="Goeker M."/>
        </authorList>
    </citation>
    <scope>NUCLEOTIDE SEQUENCE [LARGE SCALE GENOMIC DNA]</scope>
    <source>
        <strain evidence="1 2">DSM 17099</strain>
    </source>
</reference>
<dbReference type="InterPro" id="IPR016181">
    <property type="entry name" value="Acyl_CoA_acyltransferase"/>
</dbReference>
<dbReference type="Proteomes" id="UP000256941">
    <property type="component" value="Unassembled WGS sequence"/>
</dbReference>
<sequence length="127" mass="14272">MTRQITVDEAREFFVHPSQRKGFNPDDLPEDGVAYWADGPVCGVFRDFSWPRVLDVHCGVKPEGWGSTVPHARAILEAVWHYYAPDLIVAQSLAKNRAVLAMNKRLGFEVIGTLPTPESVVVQAWRL</sequence>
<comment type="caution">
    <text evidence="1">The sequence shown here is derived from an EMBL/GenBank/DDBJ whole genome shotgun (WGS) entry which is preliminary data.</text>
</comment>
<accession>A0A3D9XPL7</accession>
<organism evidence="1 2">
    <name type="scientific">Paracoccus versutus</name>
    <name type="common">Thiobacillus versutus</name>
    <dbReference type="NCBI Taxonomy" id="34007"/>
    <lineage>
        <taxon>Bacteria</taxon>
        <taxon>Pseudomonadati</taxon>
        <taxon>Pseudomonadota</taxon>
        <taxon>Alphaproteobacteria</taxon>
        <taxon>Rhodobacterales</taxon>
        <taxon>Paracoccaceae</taxon>
        <taxon>Paracoccus</taxon>
    </lineage>
</organism>
<proteinExistence type="predicted"/>
<dbReference type="AlphaFoldDB" id="A0A3D9XPL7"/>
<protein>
    <recommendedName>
        <fullName evidence="3">N-acetyltransferase</fullName>
    </recommendedName>
</protein>
<dbReference type="SUPFAM" id="SSF55729">
    <property type="entry name" value="Acyl-CoA N-acyltransferases (Nat)"/>
    <property type="match status" value="1"/>
</dbReference>